<dbReference type="Pfam" id="PF00749">
    <property type="entry name" value="tRNA-synt_1c"/>
    <property type="match status" value="1"/>
</dbReference>
<keyword evidence="6 10" id="KW-0067">ATP-binding</keyword>
<accession>A0A1V9YCP9</accession>
<dbReference type="GO" id="GO:0005739">
    <property type="term" value="C:mitochondrion"/>
    <property type="evidence" value="ECO:0007669"/>
    <property type="project" value="UniProtKB-SubCell"/>
</dbReference>
<dbReference type="InterPro" id="IPR020751">
    <property type="entry name" value="aa-tRNA-synth_I_codon-bd_sub2"/>
</dbReference>
<dbReference type="InterPro" id="IPR049940">
    <property type="entry name" value="GluQ/Sye"/>
</dbReference>
<dbReference type="PANTHER" id="PTHR43311">
    <property type="entry name" value="GLUTAMATE--TRNA LIGASE"/>
    <property type="match status" value="1"/>
</dbReference>
<comment type="subcellular location">
    <subcellularLocation>
        <location evidence="1">Mitochondrion</location>
    </subcellularLocation>
</comment>
<dbReference type="GO" id="GO:0005524">
    <property type="term" value="F:ATP binding"/>
    <property type="evidence" value="ECO:0007669"/>
    <property type="project" value="UniProtKB-KW"/>
</dbReference>
<evidence type="ECO:0000313" key="13">
    <source>
        <dbReference type="EMBL" id="OQR83494.1"/>
    </source>
</evidence>
<dbReference type="InterPro" id="IPR014729">
    <property type="entry name" value="Rossmann-like_a/b/a_fold"/>
</dbReference>
<dbReference type="PRINTS" id="PR00987">
    <property type="entry name" value="TRNASYNTHGLU"/>
</dbReference>
<dbReference type="InterPro" id="IPR045462">
    <property type="entry name" value="aa-tRNA-synth_I_cd-bd"/>
</dbReference>
<keyword evidence="5 10" id="KW-0547">Nucleotide-binding</keyword>
<protein>
    <recommendedName>
        <fullName evidence="3">glutamate--tRNA ligase</fullName>
        <ecNumber evidence="3">6.1.1.17</ecNumber>
    </recommendedName>
    <alternativeName>
        <fullName evidence="9">Glutamyl-tRNA synthetase</fullName>
    </alternativeName>
</protein>
<dbReference type="EMBL" id="JNBR01002139">
    <property type="protein sequence ID" value="OQR83494.1"/>
    <property type="molecule type" value="Genomic_DNA"/>
</dbReference>
<dbReference type="InterPro" id="IPR008925">
    <property type="entry name" value="aa_tRNA-synth_I_cd-bd_sf"/>
</dbReference>
<evidence type="ECO:0000256" key="1">
    <source>
        <dbReference type="ARBA" id="ARBA00004173"/>
    </source>
</evidence>
<dbReference type="Proteomes" id="UP000243579">
    <property type="component" value="Unassembled WGS sequence"/>
</dbReference>
<evidence type="ECO:0000259" key="12">
    <source>
        <dbReference type="Pfam" id="PF19269"/>
    </source>
</evidence>
<comment type="similarity">
    <text evidence="2">Belongs to the class-I aminoacyl-tRNA synthetase family. Glutamate--tRNA ligase type 1 subfamily.</text>
</comment>
<sequence length="530" mass="58600">MLRISARRCALPRATLATVALRAFSSTTTVASTPRVRVRYAPSPTGYLHLGGLRTALFNYLFAKASGGDFLMRIEDTDQTRKVEGSVEALTKSLHWCGVHEDEGPTAGGPHGPYVQSERLHIYKEHAERLIHEGHAYRCFCSQDRLASLREAATRAGSGTMYDRACLGLTPAQVDAKLAANEAHTVRLKVPEGKTTLKDMVRGYVQFDHSVIDDQVLMKSDGFPTYHLANVVDDYMMQITHVIRGEEWLSSTPKHILLYNALGYRVPQFAHLGLLLNEDRSKLSKRQGDVAVEDFQKKGFLAEGLVNFVALLGWNPAEGSTKEIFTMPELQAHFSMDHINKSGSVVNIERLRWINSRHIRSLFESGAPKADTVAVVRPYLGDVANLDAFDTEYIWGALSLMKERVSALPEFTPLVHYFFAAPDLDSAESAAMRAKYFQENTGGLEPPSVDLAVVDAIVHDVRAQLAALDSFDGKAIMDLIKRAAKERKLGVKAVLMPLRYYLTGMEVGASLGETMEHLGKAETLARLPSA</sequence>
<keyword evidence="8 10" id="KW-0030">Aminoacyl-tRNA synthetase</keyword>
<evidence type="ECO:0000256" key="9">
    <source>
        <dbReference type="ARBA" id="ARBA00030865"/>
    </source>
</evidence>
<evidence type="ECO:0000256" key="4">
    <source>
        <dbReference type="ARBA" id="ARBA00022598"/>
    </source>
</evidence>
<dbReference type="InterPro" id="IPR001412">
    <property type="entry name" value="aa-tRNA-synth_I_CS"/>
</dbReference>
<keyword evidence="7 10" id="KW-0648">Protein biosynthesis</keyword>
<dbReference type="Gene3D" id="3.40.50.620">
    <property type="entry name" value="HUPs"/>
    <property type="match status" value="1"/>
</dbReference>
<comment type="caution">
    <text evidence="13">The sequence shown here is derived from an EMBL/GenBank/DDBJ whole genome shotgun (WGS) entry which is preliminary data.</text>
</comment>
<dbReference type="PROSITE" id="PS00178">
    <property type="entry name" value="AA_TRNA_LIGASE_I"/>
    <property type="match status" value="1"/>
</dbReference>
<keyword evidence="4 10" id="KW-0436">Ligase</keyword>
<dbReference type="FunFam" id="3.40.50.620:FF:000045">
    <property type="entry name" value="Glutamate--tRNA ligase, mitochondrial"/>
    <property type="match status" value="1"/>
</dbReference>
<evidence type="ECO:0000313" key="14">
    <source>
        <dbReference type="Proteomes" id="UP000243579"/>
    </source>
</evidence>
<dbReference type="CDD" id="cd00808">
    <property type="entry name" value="GluRS_core"/>
    <property type="match status" value="1"/>
</dbReference>
<dbReference type="InterPro" id="IPR020058">
    <property type="entry name" value="Glu/Gln-tRNA-synth_Ib_cat-dom"/>
</dbReference>
<dbReference type="PANTHER" id="PTHR43311:SF2">
    <property type="entry name" value="GLUTAMATE--TRNA LIGASE, MITOCHONDRIAL-RELATED"/>
    <property type="match status" value="1"/>
</dbReference>
<proteinExistence type="inferred from homology"/>
<evidence type="ECO:0000256" key="3">
    <source>
        <dbReference type="ARBA" id="ARBA00012835"/>
    </source>
</evidence>
<dbReference type="STRING" id="1202772.A0A1V9YCP9"/>
<evidence type="ECO:0000259" key="11">
    <source>
        <dbReference type="Pfam" id="PF00749"/>
    </source>
</evidence>
<dbReference type="NCBIfam" id="TIGR00464">
    <property type="entry name" value="gltX_bact"/>
    <property type="match status" value="1"/>
</dbReference>
<dbReference type="InterPro" id="IPR000924">
    <property type="entry name" value="Glu/Gln-tRNA-synth"/>
</dbReference>
<dbReference type="Pfam" id="PF19269">
    <property type="entry name" value="Anticodon_2"/>
    <property type="match status" value="1"/>
</dbReference>
<dbReference type="AlphaFoldDB" id="A0A1V9YCP9"/>
<dbReference type="SUPFAM" id="SSF52374">
    <property type="entry name" value="Nucleotidylyl transferase"/>
    <property type="match status" value="1"/>
</dbReference>
<evidence type="ECO:0000256" key="8">
    <source>
        <dbReference type="ARBA" id="ARBA00023146"/>
    </source>
</evidence>
<feature type="domain" description="Glutamyl/glutaminyl-tRNA synthetase class Ib catalytic" evidence="11">
    <location>
        <begin position="36"/>
        <end position="353"/>
    </location>
</feature>
<dbReference type="InterPro" id="IPR033910">
    <property type="entry name" value="GluRS_core"/>
</dbReference>
<evidence type="ECO:0000256" key="6">
    <source>
        <dbReference type="ARBA" id="ARBA00022840"/>
    </source>
</evidence>
<name>A0A1V9YCP9_ACHHY</name>
<evidence type="ECO:0000256" key="7">
    <source>
        <dbReference type="ARBA" id="ARBA00022917"/>
    </source>
</evidence>
<dbReference type="GO" id="GO:0004818">
    <property type="term" value="F:glutamate-tRNA ligase activity"/>
    <property type="evidence" value="ECO:0007669"/>
    <property type="project" value="UniProtKB-EC"/>
</dbReference>
<gene>
    <name evidence="13" type="ORF">ACHHYP_14642</name>
</gene>
<dbReference type="Gene3D" id="1.10.10.350">
    <property type="match status" value="1"/>
</dbReference>
<evidence type="ECO:0000256" key="10">
    <source>
        <dbReference type="RuleBase" id="RU363037"/>
    </source>
</evidence>
<dbReference type="GO" id="GO:0008270">
    <property type="term" value="F:zinc ion binding"/>
    <property type="evidence" value="ECO:0007669"/>
    <property type="project" value="InterPro"/>
</dbReference>
<keyword evidence="14" id="KW-1185">Reference proteome</keyword>
<dbReference type="SUPFAM" id="SSF48163">
    <property type="entry name" value="An anticodon-binding domain of class I aminoacyl-tRNA synthetases"/>
    <property type="match status" value="1"/>
</dbReference>
<dbReference type="OrthoDB" id="428822at2759"/>
<organism evidence="13 14">
    <name type="scientific">Achlya hypogyna</name>
    <name type="common">Oomycete</name>
    <name type="synonym">Protoachlya hypogyna</name>
    <dbReference type="NCBI Taxonomy" id="1202772"/>
    <lineage>
        <taxon>Eukaryota</taxon>
        <taxon>Sar</taxon>
        <taxon>Stramenopiles</taxon>
        <taxon>Oomycota</taxon>
        <taxon>Saprolegniomycetes</taxon>
        <taxon>Saprolegniales</taxon>
        <taxon>Achlyaceae</taxon>
        <taxon>Achlya</taxon>
    </lineage>
</organism>
<dbReference type="GO" id="GO:0000049">
    <property type="term" value="F:tRNA binding"/>
    <property type="evidence" value="ECO:0007669"/>
    <property type="project" value="InterPro"/>
</dbReference>
<feature type="domain" description="Aminoacyl-tRNA synthetase class I anticodon-binding" evidence="12">
    <location>
        <begin position="374"/>
        <end position="527"/>
    </location>
</feature>
<dbReference type="InterPro" id="IPR004527">
    <property type="entry name" value="Glu-tRNA-ligase_bac/mito"/>
</dbReference>
<dbReference type="EC" id="6.1.1.17" evidence="3"/>
<reference evidence="13 14" key="1">
    <citation type="journal article" date="2014" name="Genome Biol. Evol.">
        <title>The secreted proteins of Achlya hypogyna and Thraustotheca clavata identify the ancestral oomycete secretome and reveal gene acquisitions by horizontal gene transfer.</title>
        <authorList>
            <person name="Misner I."/>
            <person name="Blouin N."/>
            <person name="Leonard G."/>
            <person name="Richards T.A."/>
            <person name="Lane C.E."/>
        </authorList>
    </citation>
    <scope>NUCLEOTIDE SEQUENCE [LARGE SCALE GENOMIC DNA]</scope>
    <source>
        <strain evidence="13 14">ATCC 48635</strain>
    </source>
</reference>
<dbReference type="HAMAP" id="MF_00022">
    <property type="entry name" value="Glu_tRNA_synth_type1"/>
    <property type="match status" value="1"/>
</dbReference>
<dbReference type="GO" id="GO:0006424">
    <property type="term" value="P:glutamyl-tRNA aminoacylation"/>
    <property type="evidence" value="ECO:0007669"/>
    <property type="project" value="InterPro"/>
</dbReference>
<evidence type="ECO:0000256" key="5">
    <source>
        <dbReference type="ARBA" id="ARBA00022741"/>
    </source>
</evidence>
<evidence type="ECO:0000256" key="2">
    <source>
        <dbReference type="ARBA" id="ARBA00007894"/>
    </source>
</evidence>